<dbReference type="EMBL" id="DF967972">
    <property type="protein sequence ID" value="GAP13663.1"/>
    <property type="molecule type" value="Genomic_DNA"/>
</dbReference>
<keyword evidence="1" id="KW-1133">Transmembrane helix</keyword>
<organism evidence="2">
    <name type="scientific">Longilinea arvoryzae</name>
    <dbReference type="NCBI Taxonomy" id="360412"/>
    <lineage>
        <taxon>Bacteria</taxon>
        <taxon>Bacillati</taxon>
        <taxon>Chloroflexota</taxon>
        <taxon>Anaerolineae</taxon>
        <taxon>Anaerolineales</taxon>
        <taxon>Anaerolineaceae</taxon>
        <taxon>Longilinea</taxon>
    </lineage>
</organism>
<dbReference type="AlphaFoldDB" id="A0A0S7B861"/>
<feature type="transmembrane region" description="Helical" evidence="1">
    <location>
        <begin position="124"/>
        <end position="144"/>
    </location>
</feature>
<keyword evidence="1" id="KW-0472">Membrane</keyword>
<accession>A0A0S7B861</accession>
<proteinExistence type="predicted"/>
<dbReference type="Proteomes" id="UP000055060">
    <property type="component" value="Unassembled WGS sequence"/>
</dbReference>
<dbReference type="STRING" id="360412.LARV_01418"/>
<gene>
    <name evidence="2" type="ORF">LARV_01418</name>
</gene>
<reference evidence="2" key="1">
    <citation type="submission" date="2015-07" db="EMBL/GenBank/DDBJ databases">
        <title>Draft Genome Sequences of Anaerolinea thermolimosa IMO-1, Bellilinea caldifistulae GOMI-1, Leptolinea tardivitalis YMTK-2, Levilinea saccharolytica KIBI-1,Longilinea arvoryzae KOME-1, Previously Described as Members of the Anaerolineaceae (Chloroflexi).</title>
        <authorList>
            <person name="Sekiguchi Y."/>
            <person name="Ohashi A."/>
            <person name="Matsuura N."/>
            <person name="Tourlousse M.D."/>
        </authorList>
    </citation>
    <scope>NUCLEOTIDE SEQUENCE [LARGE SCALE GENOMIC DNA]</scope>
    <source>
        <strain evidence="2">KOME-1</strain>
    </source>
</reference>
<protein>
    <submittedName>
        <fullName evidence="2">Uncharacterized protein</fullName>
    </submittedName>
</protein>
<feature type="transmembrane region" description="Helical" evidence="1">
    <location>
        <begin position="92"/>
        <end position="112"/>
    </location>
</feature>
<evidence type="ECO:0000313" key="2">
    <source>
        <dbReference type="EMBL" id="GAP13663.1"/>
    </source>
</evidence>
<keyword evidence="3" id="KW-1185">Reference proteome</keyword>
<keyword evidence="1" id="KW-0812">Transmembrane</keyword>
<name>A0A0S7B861_9CHLR</name>
<sequence>MHFHQVPRSEDLELDDRLVNITDRILSGEMTTQTETNSIEMENLRKMVLLIQAAVKPERPDAAMAARIKDRLQMEWKVARNRQPGAWRRPQYAISIALVVLLLVGLVGWGIPTAVDLPGAASDFMPWVSFLGALSIILIAILVWTDRRR</sequence>
<evidence type="ECO:0000313" key="3">
    <source>
        <dbReference type="Proteomes" id="UP000055060"/>
    </source>
</evidence>
<evidence type="ECO:0000256" key="1">
    <source>
        <dbReference type="SAM" id="Phobius"/>
    </source>
</evidence>